<keyword evidence="1" id="KW-0175">Coiled coil</keyword>
<evidence type="ECO:0000256" key="1">
    <source>
        <dbReference type="SAM" id="Coils"/>
    </source>
</evidence>
<evidence type="ECO:0000313" key="4">
    <source>
        <dbReference type="Proteomes" id="UP001383192"/>
    </source>
</evidence>
<proteinExistence type="predicted"/>
<feature type="compositionally biased region" description="Basic and acidic residues" evidence="2">
    <location>
        <begin position="1"/>
        <end position="12"/>
    </location>
</feature>
<dbReference type="AlphaFoldDB" id="A0AAW0D9R4"/>
<organism evidence="3 4">
    <name type="scientific">Paramarasmius palmivorus</name>
    <dbReference type="NCBI Taxonomy" id="297713"/>
    <lineage>
        <taxon>Eukaryota</taxon>
        <taxon>Fungi</taxon>
        <taxon>Dikarya</taxon>
        <taxon>Basidiomycota</taxon>
        <taxon>Agaricomycotina</taxon>
        <taxon>Agaricomycetes</taxon>
        <taxon>Agaricomycetidae</taxon>
        <taxon>Agaricales</taxon>
        <taxon>Marasmiineae</taxon>
        <taxon>Marasmiaceae</taxon>
        <taxon>Paramarasmius</taxon>
    </lineage>
</organism>
<sequence length="134" mass="15077">MENPHEAVHSVDEDSGGTIKSTGPEYENVEIISLLSADREYITQLETENNALKARIHELERKKADSDAKIIKLQEKLDKANESRQKARQILDDKLAQLSLKKRHMKYGSQESSTSQESERESGRVSIEKVGGVV</sequence>
<dbReference type="Proteomes" id="UP001383192">
    <property type="component" value="Unassembled WGS sequence"/>
</dbReference>
<reference evidence="3 4" key="1">
    <citation type="submission" date="2024-01" db="EMBL/GenBank/DDBJ databases">
        <title>A draft genome for a cacao thread blight-causing isolate of Paramarasmius palmivorus.</title>
        <authorList>
            <person name="Baruah I.K."/>
            <person name="Bukari Y."/>
            <person name="Amoako-Attah I."/>
            <person name="Meinhardt L.W."/>
            <person name="Bailey B.A."/>
            <person name="Cohen S.P."/>
        </authorList>
    </citation>
    <scope>NUCLEOTIDE SEQUENCE [LARGE SCALE GENOMIC DNA]</scope>
    <source>
        <strain evidence="3 4">GH-12</strain>
    </source>
</reference>
<feature type="region of interest" description="Disordered" evidence="2">
    <location>
        <begin position="1"/>
        <end position="24"/>
    </location>
</feature>
<accession>A0AAW0D9R4</accession>
<keyword evidence="4" id="KW-1185">Reference proteome</keyword>
<comment type="caution">
    <text evidence="3">The sequence shown here is derived from an EMBL/GenBank/DDBJ whole genome shotgun (WGS) entry which is preliminary data.</text>
</comment>
<name>A0AAW0D9R4_9AGAR</name>
<gene>
    <name evidence="3" type="ORF">VNI00_006806</name>
</gene>
<evidence type="ECO:0000256" key="2">
    <source>
        <dbReference type="SAM" id="MobiDB-lite"/>
    </source>
</evidence>
<feature type="compositionally biased region" description="Basic and acidic residues" evidence="2">
    <location>
        <begin position="117"/>
        <end position="127"/>
    </location>
</feature>
<feature type="region of interest" description="Disordered" evidence="2">
    <location>
        <begin position="101"/>
        <end position="134"/>
    </location>
</feature>
<feature type="coiled-coil region" evidence="1">
    <location>
        <begin position="42"/>
        <end position="97"/>
    </location>
</feature>
<evidence type="ECO:0000313" key="3">
    <source>
        <dbReference type="EMBL" id="KAK7047141.1"/>
    </source>
</evidence>
<dbReference type="EMBL" id="JAYKXP010000021">
    <property type="protein sequence ID" value="KAK7047141.1"/>
    <property type="molecule type" value="Genomic_DNA"/>
</dbReference>
<protein>
    <submittedName>
        <fullName evidence="3">Uncharacterized protein</fullName>
    </submittedName>
</protein>